<gene>
    <name evidence="3" type="ORF">OIU74_013057</name>
</gene>
<reference evidence="3" key="2">
    <citation type="journal article" date="2023" name="Int. J. Mol. Sci.">
        <title>De Novo Assembly and Annotation of 11 Diverse Shrub Willow (Salix) Genomes Reveals Novel Gene Organization in Sex-Linked Regions.</title>
        <authorList>
            <person name="Hyden B."/>
            <person name="Feng K."/>
            <person name="Yates T.B."/>
            <person name="Jawdy S."/>
            <person name="Cereghino C."/>
            <person name="Smart L.B."/>
            <person name="Muchero W."/>
        </authorList>
    </citation>
    <scope>NUCLEOTIDE SEQUENCE</scope>
    <source>
        <tissue evidence="3">Shoot tip</tissue>
    </source>
</reference>
<dbReference type="PANTHER" id="PTHR11566:SF173">
    <property type="entry name" value="DYNAMIN-RELATED PROTEIN 4C"/>
    <property type="match status" value="1"/>
</dbReference>
<evidence type="ECO:0000256" key="1">
    <source>
        <dbReference type="SAM" id="MobiDB-lite"/>
    </source>
</evidence>
<name>A0A9Q0Q8K4_9ROSI</name>
<reference evidence="3" key="1">
    <citation type="submission" date="2022-11" db="EMBL/GenBank/DDBJ databases">
        <authorList>
            <person name="Hyden B.L."/>
            <person name="Feng K."/>
            <person name="Yates T."/>
            <person name="Jawdy S."/>
            <person name="Smart L.B."/>
            <person name="Muchero W."/>
        </authorList>
    </citation>
    <scope>NUCLEOTIDE SEQUENCE</scope>
    <source>
        <tissue evidence="3">Shoot tip</tissue>
    </source>
</reference>
<dbReference type="PROSITE" id="PS51718">
    <property type="entry name" value="G_DYNAMIN_2"/>
    <property type="match status" value="1"/>
</dbReference>
<accession>A0A9Q0Q8K4</accession>
<dbReference type="Pfam" id="PF00350">
    <property type="entry name" value="Dynamin_N"/>
    <property type="match status" value="1"/>
</dbReference>
<dbReference type="AlphaFoldDB" id="A0A9Q0Q8K4"/>
<dbReference type="EMBL" id="JAPFFM010000016">
    <property type="protein sequence ID" value="KAJ6701812.1"/>
    <property type="molecule type" value="Genomic_DNA"/>
</dbReference>
<feature type="region of interest" description="Disordered" evidence="1">
    <location>
        <begin position="1"/>
        <end position="27"/>
    </location>
</feature>
<dbReference type="PRINTS" id="PR00195">
    <property type="entry name" value="DYNAMIN"/>
</dbReference>
<organism evidence="3 4">
    <name type="scientific">Salix koriyanagi</name>
    <dbReference type="NCBI Taxonomy" id="2511006"/>
    <lineage>
        <taxon>Eukaryota</taxon>
        <taxon>Viridiplantae</taxon>
        <taxon>Streptophyta</taxon>
        <taxon>Embryophyta</taxon>
        <taxon>Tracheophyta</taxon>
        <taxon>Spermatophyta</taxon>
        <taxon>Magnoliopsida</taxon>
        <taxon>eudicotyledons</taxon>
        <taxon>Gunneridae</taxon>
        <taxon>Pentapetalae</taxon>
        <taxon>rosids</taxon>
        <taxon>fabids</taxon>
        <taxon>Malpighiales</taxon>
        <taxon>Salicaceae</taxon>
        <taxon>Saliceae</taxon>
        <taxon>Salix</taxon>
    </lineage>
</organism>
<dbReference type="GO" id="GO:0005874">
    <property type="term" value="C:microtubule"/>
    <property type="evidence" value="ECO:0007669"/>
    <property type="project" value="TreeGrafter"/>
</dbReference>
<evidence type="ECO:0000259" key="2">
    <source>
        <dbReference type="PROSITE" id="PS51718"/>
    </source>
</evidence>
<proteinExistence type="predicted"/>
<dbReference type="GO" id="GO:0003924">
    <property type="term" value="F:GTPase activity"/>
    <property type="evidence" value="ECO:0007669"/>
    <property type="project" value="TreeGrafter"/>
</dbReference>
<dbReference type="GO" id="GO:0016020">
    <property type="term" value="C:membrane"/>
    <property type="evidence" value="ECO:0007669"/>
    <property type="project" value="TreeGrafter"/>
</dbReference>
<dbReference type="SUPFAM" id="SSF52540">
    <property type="entry name" value="P-loop containing nucleoside triphosphate hydrolases"/>
    <property type="match status" value="1"/>
</dbReference>
<dbReference type="Gene3D" id="3.40.50.300">
    <property type="entry name" value="P-loop containing nucleotide triphosphate hydrolases"/>
    <property type="match status" value="1"/>
</dbReference>
<evidence type="ECO:0000313" key="3">
    <source>
        <dbReference type="EMBL" id="KAJ6701812.1"/>
    </source>
</evidence>
<comment type="caution">
    <text evidence="3">The sequence shown here is derived from an EMBL/GenBank/DDBJ whole genome shotgun (WGS) entry which is preliminary data.</text>
</comment>
<sequence>MGGSSRGFIKPSNGKTGHKSSVYEDDHLPLVSAEENLHALVIGDDDQPTPIQSVPMMASFNDSIRPILDAVDQLRNLMVMKEGIQLPTIVVVGDQSSGKSSVLESLASISLPRGQGICTRVPSHNEAAA</sequence>
<dbReference type="InterPro" id="IPR030381">
    <property type="entry name" value="G_DYNAMIN_dom"/>
</dbReference>
<dbReference type="Proteomes" id="UP001151752">
    <property type="component" value="Chromosome 1"/>
</dbReference>
<dbReference type="InterPro" id="IPR027417">
    <property type="entry name" value="P-loop_NTPase"/>
</dbReference>
<dbReference type="GO" id="GO:0005737">
    <property type="term" value="C:cytoplasm"/>
    <property type="evidence" value="ECO:0007669"/>
    <property type="project" value="TreeGrafter"/>
</dbReference>
<keyword evidence="4" id="KW-1185">Reference proteome</keyword>
<dbReference type="GO" id="GO:0005525">
    <property type="term" value="F:GTP binding"/>
    <property type="evidence" value="ECO:0007669"/>
    <property type="project" value="InterPro"/>
</dbReference>
<protein>
    <recommendedName>
        <fullName evidence="2">Dynamin-type G domain-containing protein</fullName>
    </recommendedName>
</protein>
<dbReference type="InterPro" id="IPR045063">
    <property type="entry name" value="Dynamin_N"/>
</dbReference>
<dbReference type="PANTHER" id="PTHR11566">
    <property type="entry name" value="DYNAMIN"/>
    <property type="match status" value="1"/>
</dbReference>
<dbReference type="InterPro" id="IPR022812">
    <property type="entry name" value="Dynamin"/>
</dbReference>
<dbReference type="GO" id="GO:0008017">
    <property type="term" value="F:microtubule binding"/>
    <property type="evidence" value="ECO:0007669"/>
    <property type="project" value="TreeGrafter"/>
</dbReference>
<evidence type="ECO:0000313" key="4">
    <source>
        <dbReference type="Proteomes" id="UP001151752"/>
    </source>
</evidence>
<feature type="domain" description="Dynamin-type G" evidence="2">
    <location>
        <begin position="83"/>
        <end position="129"/>
    </location>
</feature>